<proteinExistence type="predicted"/>
<dbReference type="EMBL" id="JBHUHQ010000011">
    <property type="protein sequence ID" value="MFD2043805.1"/>
    <property type="molecule type" value="Genomic_DNA"/>
</dbReference>
<sequence>MSYNFRISKTMVMIILFLFLLGISIQVSRSQFLLSFGITNGHATELEYTSALSDEEVQQFQHDKMLLLYDSSSIESKTLTDNFERTLDYMKKKYETIPVLQMPADLSSYQTVIILFSDLEKVEDFNKVTDYVSLGGKVFFGILPEPGTTYFNLYQKLGIYETDTTYQEAVGVEMVSDLLLKAQGLKIDKEFIVNSSLYLRLKDTATLHVQSSDGIPLLWSSSYKDGQFMVFNGTMLSSKLNRGLISGAISYLNDDYIYPILNSKVVYIDDFPAPFPEGYDEQIYANYKRDIPTFFKDIWWPDMVKTAIKNDLTYTGVLIETYNDKIKSPFNERLVKENLKIYGRELIKMGGEVGVHGYNHQSLTLDQTKVDELGYNAWKDQQDMVSSLEEVESLFNELFPDYTLRTYVPPSNVLSEEGKKAIQKAIPSVTNLASLYYYGEEQIAYIQEFESNDWYTEIPRFTSNYLYIDESKWSIANSATSIGAFSHFIHPDDLLDRERSGSKDWDTLLKEFNKMMHDVKVNYPWMKSQTASESAAVVKNFQQAEVFVSQTSNRLDVYINQFAGELDFILRSDKTFTRGDGCEVEKISDNHYLIRAHSSKFSIELGGES</sequence>
<name>A0ABW4VYZ4_9BACI</name>
<dbReference type="Gene3D" id="3.20.20.370">
    <property type="entry name" value="Glycoside hydrolase/deacetylase"/>
    <property type="match status" value="1"/>
</dbReference>
<dbReference type="Proteomes" id="UP001597383">
    <property type="component" value="Unassembled WGS sequence"/>
</dbReference>
<dbReference type="CDD" id="cd10924">
    <property type="entry name" value="CE4_COG4878"/>
    <property type="match status" value="1"/>
</dbReference>
<reference evidence="2" key="1">
    <citation type="journal article" date="2019" name="Int. J. Syst. Evol. Microbiol.">
        <title>The Global Catalogue of Microorganisms (GCM) 10K type strain sequencing project: providing services to taxonomists for standard genome sequencing and annotation.</title>
        <authorList>
            <consortium name="The Broad Institute Genomics Platform"/>
            <consortium name="The Broad Institute Genome Sequencing Center for Infectious Disease"/>
            <person name="Wu L."/>
            <person name="Ma J."/>
        </authorList>
    </citation>
    <scope>NUCLEOTIDE SEQUENCE [LARGE SCALE GENOMIC DNA]</scope>
    <source>
        <strain evidence="2">R28</strain>
    </source>
</reference>
<evidence type="ECO:0000313" key="2">
    <source>
        <dbReference type="Proteomes" id="UP001597383"/>
    </source>
</evidence>
<protein>
    <submittedName>
        <fullName evidence="1">DUF2194 domain-containing protein</fullName>
    </submittedName>
</protein>
<organism evidence="1 2">
    <name type="scientific">Ornithinibacillus salinisoli</name>
    <dbReference type="NCBI Taxonomy" id="1848459"/>
    <lineage>
        <taxon>Bacteria</taxon>
        <taxon>Bacillati</taxon>
        <taxon>Bacillota</taxon>
        <taxon>Bacilli</taxon>
        <taxon>Bacillales</taxon>
        <taxon>Bacillaceae</taxon>
        <taxon>Ornithinibacillus</taxon>
    </lineage>
</organism>
<gene>
    <name evidence="1" type="ORF">ACFSJF_05940</name>
</gene>
<evidence type="ECO:0000313" key="1">
    <source>
        <dbReference type="EMBL" id="MFD2043805.1"/>
    </source>
</evidence>
<dbReference type="Pfam" id="PF09960">
    <property type="entry name" value="DUF2194"/>
    <property type="match status" value="1"/>
</dbReference>
<accession>A0ABW4VYZ4</accession>
<dbReference type="RefSeq" id="WP_377555860.1">
    <property type="nucleotide sequence ID" value="NZ_JBHUHQ010000011.1"/>
</dbReference>
<keyword evidence="2" id="KW-1185">Reference proteome</keyword>
<dbReference type="InterPro" id="IPR018695">
    <property type="entry name" value="DUF2194"/>
</dbReference>
<comment type="caution">
    <text evidence="1">The sequence shown here is derived from an EMBL/GenBank/DDBJ whole genome shotgun (WGS) entry which is preliminary data.</text>
</comment>